<gene>
    <name evidence="2" type="ORF">HPBE_LOCUS15053</name>
</gene>
<dbReference type="OrthoDB" id="9996331at2759"/>
<sequence length="110" mass="11989">MTSAEDEDAAHLETICRLVLENQGLRELLNAATIATPDMKEKFSRALAASRAKNDEKMMNGTLASSDDGSDTEGELDSTAVEKAWDDIDVTFLRPVMSVEKRLKACIAAK</sequence>
<name>A0A183G1I1_HELPZ</name>
<dbReference type="EMBL" id="UZAH01028668">
    <property type="protein sequence ID" value="VDP01624.1"/>
    <property type="molecule type" value="Genomic_DNA"/>
</dbReference>
<evidence type="ECO:0000313" key="3">
    <source>
        <dbReference type="Proteomes" id="UP000050761"/>
    </source>
</evidence>
<dbReference type="WBParaSite" id="HPBE_0001505201-mRNA-1">
    <property type="protein sequence ID" value="HPBE_0001505201-mRNA-1"/>
    <property type="gene ID" value="HPBE_0001505201"/>
</dbReference>
<evidence type="ECO:0000256" key="1">
    <source>
        <dbReference type="SAM" id="MobiDB-lite"/>
    </source>
</evidence>
<accession>A0A183G1I1</accession>
<proteinExistence type="predicted"/>
<evidence type="ECO:0000313" key="2">
    <source>
        <dbReference type="EMBL" id="VDP01624.1"/>
    </source>
</evidence>
<reference evidence="2 3" key="1">
    <citation type="submission" date="2018-11" db="EMBL/GenBank/DDBJ databases">
        <authorList>
            <consortium name="Pathogen Informatics"/>
        </authorList>
    </citation>
    <scope>NUCLEOTIDE SEQUENCE [LARGE SCALE GENOMIC DNA]</scope>
</reference>
<feature type="region of interest" description="Disordered" evidence="1">
    <location>
        <begin position="54"/>
        <end position="77"/>
    </location>
</feature>
<organism evidence="3 4">
    <name type="scientific">Heligmosomoides polygyrus</name>
    <name type="common">Parasitic roundworm</name>
    <dbReference type="NCBI Taxonomy" id="6339"/>
    <lineage>
        <taxon>Eukaryota</taxon>
        <taxon>Metazoa</taxon>
        <taxon>Ecdysozoa</taxon>
        <taxon>Nematoda</taxon>
        <taxon>Chromadorea</taxon>
        <taxon>Rhabditida</taxon>
        <taxon>Rhabditina</taxon>
        <taxon>Rhabditomorpha</taxon>
        <taxon>Strongyloidea</taxon>
        <taxon>Heligmosomidae</taxon>
        <taxon>Heligmosomoides</taxon>
    </lineage>
</organism>
<evidence type="ECO:0000313" key="4">
    <source>
        <dbReference type="WBParaSite" id="HPBE_0001505201-mRNA-1"/>
    </source>
</evidence>
<protein>
    <submittedName>
        <fullName evidence="4">Rubis-subs-bind domain-containing protein</fullName>
    </submittedName>
</protein>
<accession>A0A3P8BA08</accession>
<reference evidence="4" key="2">
    <citation type="submission" date="2019-09" db="UniProtKB">
        <authorList>
            <consortium name="WormBaseParasite"/>
        </authorList>
    </citation>
    <scope>IDENTIFICATION</scope>
</reference>
<keyword evidence="3" id="KW-1185">Reference proteome</keyword>
<dbReference type="Proteomes" id="UP000050761">
    <property type="component" value="Unassembled WGS sequence"/>
</dbReference>
<dbReference type="AlphaFoldDB" id="A0A183G1I1"/>